<keyword evidence="2" id="KW-0479">Metal-binding</keyword>
<dbReference type="InterPro" id="IPR008921">
    <property type="entry name" value="DNA_pol3_clamp-load_cplx_C"/>
</dbReference>
<keyword evidence="3 8" id="KW-0547">Nucleotide-binding</keyword>
<dbReference type="FunFam" id="3.40.50.300:FF:000014">
    <property type="entry name" value="DNA polymerase III subunit gamma/tau"/>
    <property type="match status" value="1"/>
</dbReference>
<evidence type="ECO:0000256" key="4">
    <source>
        <dbReference type="ARBA" id="ARBA00022833"/>
    </source>
</evidence>
<protein>
    <recommendedName>
        <fullName evidence="8">DNA polymerase III subunit gamma/tau</fullName>
        <ecNumber evidence="8">2.7.7.7</ecNumber>
    </recommendedName>
</protein>
<dbReference type="PANTHER" id="PTHR11669:SF0">
    <property type="entry name" value="PROTEIN STICHEL-LIKE 2"/>
    <property type="match status" value="1"/>
</dbReference>
<keyword evidence="11" id="KW-1185">Reference proteome</keyword>
<gene>
    <name evidence="8 10" type="primary">dnaX</name>
    <name evidence="10" type="ORF">MGM1_2910</name>
</gene>
<evidence type="ECO:0000256" key="7">
    <source>
        <dbReference type="ARBA" id="ARBA00049244"/>
    </source>
</evidence>
<evidence type="ECO:0000256" key="6">
    <source>
        <dbReference type="ARBA" id="ARBA00022932"/>
    </source>
</evidence>
<evidence type="ECO:0000313" key="10">
    <source>
        <dbReference type="EMBL" id="AIV03664.1"/>
    </source>
</evidence>
<dbReference type="PANTHER" id="PTHR11669">
    <property type="entry name" value="REPLICATION FACTOR C / DNA POLYMERASE III GAMMA-TAU SUBUNIT"/>
    <property type="match status" value="1"/>
</dbReference>
<sequence length="603" mass="68861">MSLYQKYRPKKFKDVLSQEVVLKTLTNAINQKQINHAYVFAGPKGVGKTTIAKIFAKAVNCNNFDNDVCNQCEACKIIDNHTSVDVVELDAASNNGVDDIRNILDSTKFLPNALKYKVYIIDEAHMLTNGAWNALLKTLEEPPMYVIFVFATTEMHKLPATIISRCQCFEFHRLSDQEISSLIMKVCNEQSIKITEQATKLIVSLAKGSARDALSILDQVSLFSNNNINETVINKVFGLIINDKKINLINNLINNNVHDIIKFLDEIELNGVNFSQLTFELANVFLDKLIYNQTNDASLLKTMSIDELNQFNLSNEQLINVINECQKAYNKIKLSEDPRFDFNVLIFSMINLINSLSKKTNSNFDKNKKNETKVNVTNINSEKKLNEIKIEPISSQSLLKDEELTPPQFDVNSFTSISKVYFKEVNFDKKHNDNQKKETKQVETADKSSKSTIAWTNEVDKLIIQTIKNTSIEKIKEAKKFYKQIVERFSNEKNFSIFKLAKQIALASNNAMILVYEDANDALIMNKRYLDGDIQKFIVKVTQKLYYVLCATPEQLSDYIKRSKETTDPIYKSEPDTEALQISLDKADRLAQIAYRLLKDNKS</sequence>
<dbReference type="HOGENOM" id="CLU_006229_0_3_14"/>
<dbReference type="GO" id="GO:0003887">
    <property type="term" value="F:DNA-directed DNA polymerase activity"/>
    <property type="evidence" value="ECO:0007669"/>
    <property type="project" value="UniProtKB-KW"/>
</dbReference>
<accession>A0A097SSV5</accession>
<keyword evidence="5 8" id="KW-0067">ATP-binding</keyword>
<dbReference type="InterPro" id="IPR003593">
    <property type="entry name" value="AAA+_ATPase"/>
</dbReference>
<dbReference type="KEGG" id="mgj:MGM1_2910"/>
<evidence type="ECO:0000259" key="9">
    <source>
        <dbReference type="SMART" id="SM00382"/>
    </source>
</evidence>
<dbReference type="EC" id="2.7.7.7" evidence="8"/>
<dbReference type="SUPFAM" id="SSF52540">
    <property type="entry name" value="P-loop containing nucleoside triphosphate hydrolases"/>
    <property type="match status" value="1"/>
</dbReference>
<dbReference type="eggNOG" id="COG2812">
    <property type="taxonomic scope" value="Bacteria"/>
</dbReference>
<dbReference type="NCBIfam" id="NF004046">
    <property type="entry name" value="PRK05563.1"/>
    <property type="match status" value="1"/>
</dbReference>
<dbReference type="NCBIfam" id="TIGR02397">
    <property type="entry name" value="dnaX_nterm"/>
    <property type="match status" value="1"/>
</dbReference>
<name>A0A097SSV5_9BACT</name>
<dbReference type="EMBL" id="CP007711">
    <property type="protein sequence ID" value="AIV03664.1"/>
    <property type="molecule type" value="Genomic_DNA"/>
</dbReference>
<dbReference type="GO" id="GO:0006261">
    <property type="term" value="P:DNA-templated DNA replication"/>
    <property type="evidence" value="ECO:0007669"/>
    <property type="project" value="TreeGrafter"/>
</dbReference>
<dbReference type="GO" id="GO:0005524">
    <property type="term" value="F:ATP binding"/>
    <property type="evidence" value="ECO:0007669"/>
    <property type="project" value="UniProtKB-KW"/>
</dbReference>
<evidence type="ECO:0000256" key="1">
    <source>
        <dbReference type="ARBA" id="ARBA00006360"/>
    </source>
</evidence>
<reference evidence="10 11" key="1">
    <citation type="journal article" date="2014" name="PLoS ONE">
        <title>An emerging Mycoplasma associated with trichomoniasis, vaginal infection and disease.</title>
        <authorList>
            <consortium name="Vaginal Microbiome Consortium"/>
            <person name="Fettweis J.M."/>
            <person name="Serrano M.G."/>
            <person name="Huang B."/>
            <person name="Brooks J.P."/>
            <person name="Glascock A.L."/>
            <person name="Sheth N.U."/>
            <person name="Strauss J.F.III."/>
            <person name="Jefferson K.K."/>
            <person name="Buck G.A."/>
        </authorList>
    </citation>
    <scope>NUCLEOTIDE SEQUENCE [LARGE SCALE GENOMIC DNA]</scope>
    <source>
        <strain evidence="10 11">VCU_M1</strain>
    </source>
</reference>
<evidence type="ECO:0000256" key="3">
    <source>
        <dbReference type="ARBA" id="ARBA00022741"/>
    </source>
</evidence>
<dbReference type="Gene3D" id="3.40.50.300">
    <property type="entry name" value="P-loop containing nucleotide triphosphate hydrolases"/>
    <property type="match status" value="1"/>
</dbReference>
<dbReference type="Pfam" id="PF13177">
    <property type="entry name" value="DNA_pol3_delta2"/>
    <property type="match status" value="1"/>
</dbReference>
<evidence type="ECO:0000256" key="8">
    <source>
        <dbReference type="RuleBase" id="RU364063"/>
    </source>
</evidence>
<keyword evidence="8" id="KW-0808">Transferase</keyword>
<evidence type="ECO:0000313" key="11">
    <source>
        <dbReference type="Proteomes" id="UP000030066"/>
    </source>
</evidence>
<keyword evidence="6 8" id="KW-0239">DNA-directed DNA polymerase</keyword>
<dbReference type="CDD" id="cd18137">
    <property type="entry name" value="HLD_clamp_pol_III_gamma_tau"/>
    <property type="match status" value="1"/>
</dbReference>
<dbReference type="InterPro" id="IPR027417">
    <property type="entry name" value="P-loop_NTPase"/>
</dbReference>
<comment type="similarity">
    <text evidence="1 8">Belongs to the DnaX/STICHEL family.</text>
</comment>
<evidence type="ECO:0000256" key="2">
    <source>
        <dbReference type="ARBA" id="ARBA00022723"/>
    </source>
</evidence>
<dbReference type="Gene3D" id="1.10.8.60">
    <property type="match status" value="1"/>
</dbReference>
<dbReference type="SMART" id="SM00382">
    <property type="entry name" value="AAA"/>
    <property type="match status" value="1"/>
</dbReference>
<dbReference type="GO" id="GO:0046872">
    <property type="term" value="F:metal ion binding"/>
    <property type="evidence" value="ECO:0007669"/>
    <property type="project" value="UniProtKB-KW"/>
</dbReference>
<dbReference type="InterPro" id="IPR012763">
    <property type="entry name" value="DNA_pol_III_sug/sutau_N"/>
</dbReference>
<keyword evidence="8" id="KW-0235">DNA replication</keyword>
<comment type="function">
    <text evidence="8">DNA polymerase III is a complex, multichain enzyme responsible for most of the replicative synthesis in bacteria. This DNA polymerase also exhibits 3' to 5' exonuclease activity.</text>
</comment>
<feature type="domain" description="AAA+ ATPase" evidence="9">
    <location>
        <begin position="34"/>
        <end position="176"/>
    </location>
</feature>
<dbReference type="Gene3D" id="1.20.272.10">
    <property type="match status" value="1"/>
</dbReference>
<dbReference type="GO" id="GO:0009360">
    <property type="term" value="C:DNA polymerase III complex"/>
    <property type="evidence" value="ECO:0007669"/>
    <property type="project" value="InterPro"/>
</dbReference>
<keyword evidence="4" id="KW-0862">Zinc</keyword>
<dbReference type="InterPro" id="IPR001270">
    <property type="entry name" value="ClpA/B"/>
</dbReference>
<organism evidence="10 11">
    <name type="scientific">Candidatus Malacoplasma girerdii</name>
    <dbReference type="NCBI Taxonomy" id="1318617"/>
    <lineage>
        <taxon>Bacteria</taxon>
        <taxon>Bacillati</taxon>
        <taxon>Mycoplasmatota</taxon>
        <taxon>Mycoplasmoidales</taxon>
        <taxon>Mycoplasmoidaceae</taxon>
        <taxon>Malacoplasma</taxon>
    </lineage>
</organism>
<dbReference type="InterPro" id="IPR050238">
    <property type="entry name" value="DNA_Rep/Repair_Clamp_Loader"/>
</dbReference>
<dbReference type="GO" id="GO:0003677">
    <property type="term" value="F:DNA binding"/>
    <property type="evidence" value="ECO:0007669"/>
    <property type="project" value="InterPro"/>
</dbReference>
<dbReference type="STRING" id="1318617.MGM1_2910"/>
<dbReference type="InterPro" id="IPR045085">
    <property type="entry name" value="HLD_clamp_pol_III_gamma_tau"/>
</dbReference>
<comment type="subunit">
    <text evidence="8">DNA polymerase III contains a core (composed of alpha, epsilon and theta chains) that associates with a tau subunit. This core dimerizes to form the POLIII' complex. PolIII' associates with the gamma complex (composed of gamma, delta, delta', psi and chi chains) and with the beta chain to form the complete DNA polymerase III complex.</text>
</comment>
<proteinExistence type="inferred from homology"/>
<dbReference type="Proteomes" id="UP000030066">
    <property type="component" value="Chromosome"/>
</dbReference>
<dbReference type="AlphaFoldDB" id="A0A097SSV5"/>
<keyword evidence="8" id="KW-0548">Nucleotidyltransferase</keyword>
<dbReference type="SUPFAM" id="SSF48019">
    <property type="entry name" value="post-AAA+ oligomerization domain-like"/>
    <property type="match status" value="1"/>
</dbReference>
<dbReference type="Pfam" id="PF22608">
    <property type="entry name" value="DNAX_ATPase_lid"/>
    <property type="match status" value="1"/>
</dbReference>
<dbReference type="CDD" id="cd00009">
    <property type="entry name" value="AAA"/>
    <property type="match status" value="1"/>
</dbReference>
<dbReference type="PRINTS" id="PR00300">
    <property type="entry name" value="CLPPROTEASEA"/>
</dbReference>
<comment type="catalytic activity">
    <reaction evidence="7 8">
        <text>DNA(n) + a 2'-deoxyribonucleoside 5'-triphosphate = DNA(n+1) + diphosphate</text>
        <dbReference type="Rhea" id="RHEA:22508"/>
        <dbReference type="Rhea" id="RHEA-COMP:17339"/>
        <dbReference type="Rhea" id="RHEA-COMP:17340"/>
        <dbReference type="ChEBI" id="CHEBI:33019"/>
        <dbReference type="ChEBI" id="CHEBI:61560"/>
        <dbReference type="ChEBI" id="CHEBI:173112"/>
        <dbReference type="EC" id="2.7.7.7"/>
    </reaction>
</comment>
<evidence type="ECO:0000256" key="5">
    <source>
        <dbReference type="ARBA" id="ARBA00022840"/>
    </source>
</evidence>